<dbReference type="GO" id="GO:0016020">
    <property type="term" value="C:membrane"/>
    <property type="evidence" value="ECO:0007669"/>
    <property type="project" value="UniProtKB-SubCell"/>
</dbReference>
<name>A0A7S0ABZ9_9DINO</name>
<evidence type="ECO:0000313" key="9">
    <source>
        <dbReference type="EMBL" id="CAD8358849.1"/>
    </source>
</evidence>
<feature type="region of interest" description="Disordered" evidence="5">
    <location>
        <begin position="207"/>
        <end position="230"/>
    </location>
</feature>
<feature type="chain" id="PRO_5031024832" description="TM2 domain-containing protein" evidence="7">
    <location>
        <begin position="20"/>
        <end position="230"/>
    </location>
</feature>
<evidence type="ECO:0000256" key="4">
    <source>
        <dbReference type="ARBA" id="ARBA00023136"/>
    </source>
</evidence>
<organism evidence="9">
    <name type="scientific">Pyrodinium bahamense</name>
    <dbReference type="NCBI Taxonomy" id="73915"/>
    <lineage>
        <taxon>Eukaryota</taxon>
        <taxon>Sar</taxon>
        <taxon>Alveolata</taxon>
        <taxon>Dinophyceae</taxon>
        <taxon>Gonyaulacales</taxon>
        <taxon>Pyrocystaceae</taxon>
        <taxon>Pyrodinium</taxon>
    </lineage>
</organism>
<reference evidence="9" key="1">
    <citation type="submission" date="2021-01" db="EMBL/GenBank/DDBJ databases">
        <authorList>
            <person name="Corre E."/>
            <person name="Pelletier E."/>
            <person name="Niang G."/>
            <person name="Scheremetjew M."/>
            <person name="Finn R."/>
            <person name="Kale V."/>
            <person name="Holt S."/>
            <person name="Cochrane G."/>
            <person name="Meng A."/>
            <person name="Brown T."/>
            <person name="Cohen L."/>
        </authorList>
    </citation>
    <scope>NUCLEOTIDE SEQUENCE</scope>
    <source>
        <strain evidence="9">Pbaha01</strain>
    </source>
</reference>
<keyword evidence="4 6" id="KW-0472">Membrane</keyword>
<accession>A0A7S0ABZ9</accession>
<feature type="transmembrane region" description="Helical" evidence="6">
    <location>
        <begin position="167"/>
        <end position="189"/>
    </location>
</feature>
<dbReference type="EMBL" id="HBEG01023122">
    <property type="protein sequence ID" value="CAD8358849.1"/>
    <property type="molecule type" value="Transcribed_RNA"/>
</dbReference>
<evidence type="ECO:0000259" key="8">
    <source>
        <dbReference type="Pfam" id="PF05154"/>
    </source>
</evidence>
<feature type="domain" description="TM2" evidence="8">
    <location>
        <begin position="97"/>
        <end position="145"/>
    </location>
</feature>
<proteinExistence type="predicted"/>
<evidence type="ECO:0000256" key="6">
    <source>
        <dbReference type="SAM" id="Phobius"/>
    </source>
</evidence>
<dbReference type="AlphaFoldDB" id="A0A7S0ABZ9"/>
<dbReference type="InterPro" id="IPR007829">
    <property type="entry name" value="TM2"/>
</dbReference>
<evidence type="ECO:0000256" key="1">
    <source>
        <dbReference type="ARBA" id="ARBA00004141"/>
    </source>
</evidence>
<feature type="transmembrane region" description="Helical" evidence="6">
    <location>
        <begin position="131"/>
        <end position="155"/>
    </location>
</feature>
<feature type="compositionally biased region" description="Polar residues" evidence="5">
    <location>
        <begin position="213"/>
        <end position="230"/>
    </location>
</feature>
<evidence type="ECO:0000256" key="5">
    <source>
        <dbReference type="SAM" id="MobiDB-lite"/>
    </source>
</evidence>
<feature type="signal peptide" evidence="7">
    <location>
        <begin position="1"/>
        <end position="19"/>
    </location>
</feature>
<keyword evidence="3 6" id="KW-1133">Transmembrane helix</keyword>
<comment type="subcellular location">
    <subcellularLocation>
        <location evidence="1">Membrane</location>
        <topology evidence="1">Multi-pass membrane protein</topology>
    </subcellularLocation>
</comment>
<sequence>MVHATSFVLAAVRLLLACGRDTMGLTHVLEEDFECGDFLHLLQQSTNPRHSNFTPPAPLLQANSFVEKAASNGTLMDLMVSEVEYELNFQTSDIPVKNKLILAILELLGLGLCGVDRCYMGQTCIGFLKGLTLGGLTVWAFLDYIAVIITCLSMNPAINAFGLRANFTHGSVIAAFVVVLVCVLLKLCGAGAGYRMRQRFALEPKDAEPAAESKSTGNHQKTQSLFVQPG</sequence>
<evidence type="ECO:0000256" key="3">
    <source>
        <dbReference type="ARBA" id="ARBA00022989"/>
    </source>
</evidence>
<gene>
    <name evidence="9" type="ORF">PBAH0796_LOCUS14031</name>
</gene>
<keyword evidence="7" id="KW-0732">Signal</keyword>
<evidence type="ECO:0000256" key="7">
    <source>
        <dbReference type="SAM" id="SignalP"/>
    </source>
</evidence>
<keyword evidence="2 6" id="KW-0812">Transmembrane</keyword>
<dbReference type="Pfam" id="PF05154">
    <property type="entry name" value="TM2"/>
    <property type="match status" value="1"/>
</dbReference>
<protein>
    <recommendedName>
        <fullName evidence="8">TM2 domain-containing protein</fullName>
    </recommendedName>
</protein>
<evidence type="ECO:0000256" key="2">
    <source>
        <dbReference type="ARBA" id="ARBA00022692"/>
    </source>
</evidence>